<feature type="binding site" evidence="10">
    <location>
        <position position="292"/>
    </location>
    <ligand>
        <name>substrate</name>
    </ligand>
</feature>
<evidence type="ECO:0000256" key="6">
    <source>
        <dbReference type="ARBA" id="ARBA00022977"/>
    </source>
</evidence>
<dbReference type="PANTHER" id="PTHR30557">
    <property type="entry name" value="THIAMINE BIOSYNTHESIS PROTEIN THIC"/>
    <property type="match status" value="1"/>
</dbReference>
<feature type="binding site" evidence="10">
    <location>
        <position position="163"/>
    </location>
    <ligand>
        <name>substrate</name>
    </ligand>
</feature>
<keyword evidence="3 10" id="KW-0949">S-adenosyl-L-methionine</keyword>
<dbReference type="EC" id="4.1.99.17" evidence="10"/>
<proteinExistence type="inferred from homology"/>
<dbReference type="InterPro" id="IPR002817">
    <property type="entry name" value="ThiC/BzaA/B"/>
</dbReference>
<feature type="binding site" evidence="10">
    <location>
        <position position="98"/>
    </location>
    <ligand>
        <name>substrate</name>
    </ligand>
</feature>
<feature type="binding site" evidence="10">
    <location>
        <position position="333"/>
    </location>
    <ligand>
        <name>Zn(2+)</name>
        <dbReference type="ChEBI" id="CHEBI:29105"/>
    </ligand>
</feature>
<keyword evidence="2 10" id="KW-0004">4Fe-4S</keyword>
<sequence>MHYKTQIEAAKQGILTDQVKLAAEKENRSAEWIRERLANGVITIPANIHHQSLSAEGIGDGLKTKINVNLGISGDAKNYDLEMNKVKMAVKMGTESIMDLSNYGKTHEFREKLIEYSPAMIGTVPMYDAIGYLEKDLLKMTADDFLRVVEAHAKEGVDFMTIHAGINRRAIEGFKRSGRRMNIVSRGGSLLFAWMEMTGNENPFFEHYNDVLEILHEHDAVISIGDSLRPGCLDDSTDAGQIGELIEIGYLTDRAWKAGVQVLVEGPGHMAIDEIAANMKLQKRLCHNAPFYVLGPLVTDIAPGYDHITSAIGGAIAASNGANFLCYVTPAEHLRLPDLTDVRDGIIAAKIAAHAADIANKLPGARDQDNRMADARQKLDWDAMFKEAIDPEKAKRYYESVPPAQKHTCSMCGKMCAVRTTNKILSGEKVIFCDEDGDCS</sequence>
<comment type="catalytic activity">
    <reaction evidence="10">
        <text>5-amino-1-(5-phospho-beta-D-ribosyl)imidazole + S-adenosyl-L-methionine = 4-amino-2-methyl-5-(phosphooxymethyl)pyrimidine + CO + 5'-deoxyadenosine + formate + L-methionine + 3 H(+)</text>
        <dbReference type="Rhea" id="RHEA:24840"/>
        <dbReference type="ChEBI" id="CHEBI:15378"/>
        <dbReference type="ChEBI" id="CHEBI:15740"/>
        <dbReference type="ChEBI" id="CHEBI:17245"/>
        <dbReference type="ChEBI" id="CHEBI:17319"/>
        <dbReference type="ChEBI" id="CHEBI:57844"/>
        <dbReference type="ChEBI" id="CHEBI:58354"/>
        <dbReference type="ChEBI" id="CHEBI:59789"/>
        <dbReference type="ChEBI" id="CHEBI:137981"/>
        <dbReference type="EC" id="4.1.99.17"/>
    </reaction>
</comment>
<comment type="cofactor">
    <cofactor evidence="10">
        <name>[4Fe-4S] cluster</name>
        <dbReference type="ChEBI" id="CHEBI:49883"/>
    </cofactor>
    <text evidence="10">Binds 1 [4Fe-4S] cluster per subunit. The cluster is coordinated with 3 cysteines and an exchangeable S-adenosyl-L-methionine.</text>
</comment>
<evidence type="ECO:0000256" key="8">
    <source>
        <dbReference type="ARBA" id="ARBA00023014"/>
    </source>
</evidence>
<evidence type="ECO:0000256" key="5">
    <source>
        <dbReference type="ARBA" id="ARBA00022833"/>
    </source>
</evidence>
<dbReference type="RefSeq" id="WP_307224859.1">
    <property type="nucleotide sequence ID" value="NZ_CP116940.1"/>
</dbReference>
<evidence type="ECO:0000256" key="3">
    <source>
        <dbReference type="ARBA" id="ARBA00022691"/>
    </source>
</evidence>
<evidence type="ECO:0000256" key="9">
    <source>
        <dbReference type="ARBA" id="ARBA00023239"/>
    </source>
</evidence>
<feature type="binding site" evidence="10">
    <location>
        <begin position="226"/>
        <end position="229"/>
    </location>
    <ligand>
        <name>substrate</name>
    </ligand>
</feature>
<evidence type="ECO:0000256" key="7">
    <source>
        <dbReference type="ARBA" id="ARBA00023004"/>
    </source>
</evidence>
<dbReference type="Pfam" id="PF01964">
    <property type="entry name" value="ThiC_Rad_SAM"/>
    <property type="match status" value="1"/>
</dbReference>
<dbReference type="InterPro" id="IPR037509">
    <property type="entry name" value="ThiC"/>
</dbReference>
<keyword evidence="8 10" id="KW-0411">Iron-sulfur</keyword>
<keyword evidence="5 10" id="KW-0862">Zinc</keyword>
<evidence type="ECO:0000256" key="4">
    <source>
        <dbReference type="ARBA" id="ARBA00022723"/>
    </source>
</evidence>
<protein>
    <recommendedName>
        <fullName evidence="10">Phosphomethylpyrimidine synthase</fullName>
        <ecNumber evidence="10">4.1.99.17</ecNumber>
    </recommendedName>
    <alternativeName>
        <fullName evidence="10">Hydroxymethylpyrimidine phosphate synthase</fullName>
        <shortName evidence="10">HMP-P synthase</shortName>
        <shortName evidence="10">HMP-phosphate synthase</shortName>
        <shortName evidence="10">HMPP synthase</shortName>
    </alternativeName>
    <alternativeName>
        <fullName evidence="10">Thiamine biosynthesis protein ThiC</fullName>
    </alternativeName>
</protein>
<evidence type="ECO:0000256" key="10">
    <source>
        <dbReference type="HAMAP-Rule" id="MF_00089"/>
    </source>
</evidence>
<gene>
    <name evidence="10" type="primary">thiC</name>
    <name evidence="11" type="ORF">J2S01_002276</name>
</gene>
<organism evidence="11 12">
    <name type="scientific">Pectinatus haikarae</name>
    <dbReference type="NCBI Taxonomy" id="349096"/>
    <lineage>
        <taxon>Bacteria</taxon>
        <taxon>Bacillati</taxon>
        <taxon>Bacillota</taxon>
        <taxon>Negativicutes</taxon>
        <taxon>Selenomonadales</taxon>
        <taxon>Selenomonadaceae</taxon>
        <taxon>Pectinatus</taxon>
    </lineage>
</organism>
<feature type="binding site" evidence="10">
    <location>
        <position position="409"/>
    </location>
    <ligand>
        <name>[4Fe-4S] cluster</name>
        <dbReference type="ChEBI" id="CHEBI:49883"/>
        <note>4Fe-4S-S-AdoMet</note>
    </ligand>
</feature>
<dbReference type="GO" id="GO:0070284">
    <property type="term" value="F:phosphomethylpyrimidine synthase activity"/>
    <property type="evidence" value="ECO:0007669"/>
    <property type="project" value="UniProtKB-EC"/>
</dbReference>
<feature type="binding site" evidence="10">
    <location>
        <position position="265"/>
    </location>
    <ligand>
        <name>substrate</name>
    </ligand>
</feature>
<keyword evidence="9 10" id="KW-0456">Lyase</keyword>
<dbReference type="SFLD" id="SFLDS00113">
    <property type="entry name" value="Radical_SAM_Phosphomethylpyrim"/>
    <property type="match status" value="1"/>
</dbReference>
<dbReference type="SFLD" id="SFLDF00407">
    <property type="entry name" value="phosphomethylpyrimidine_syntha"/>
    <property type="match status" value="1"/>
</dbReference>
<feature type="binding site" evidence="10">
    <location>
        <position position="69"/>
    </location>
    <ligand>
        <name>substrate</name>
    </ligand>
</feature>
<reference evidence="11 12" key="1">
    <citation type="submission" date="2023-07" db="EMBL/GenBank/DDBJ databases">
        <title>Genomic Encyclopedia of Type Strains, Phase IV (KMG-IV): sequencing the most valuable type-strain genomes for metagenomic binning, comparative biology and taxonomic classification.</title>
        <authorList>
            <person name="Goeker M."/>
        </authorList>
    </citation>
    <scope>NUCLEOTIDE SEQUENCE [LARGE SCALE GENOMIC DNA]</scope>
    <source>
        <strain evidence="11 12">DSM 16980</strain>
    </source>
</reference>
<keyword evidence="6 10" id="KW-0784">Thiamine biosynthesis</keyword>
<feature type="binding site" evidence="10">
    <location>
        <position position="127"/>
    </location>
    <ligand>
        <name>substrate</name>
    </ligand>
</feature>
<name>A0ABT9Y9M7_9FIRM</name>
<dbReference type="Proteomes" id="UP001239167">
    <property type="component" value="Unassembled WGS sequence"/>
</dbReference>
<dbReference type="EMBL" id="JAUSUE010000018">
    <property type="protein sequence ID" value="MDQ0204544.1"/>
    <property type="molecule type" value="Genomic_DNA"/>
</dbReference>
<feature type="binding site" evidence="10">
    <location>
        <position position="269"/>
    </location>
    <ligand>
        <name>Zn(2+)</name>
        <dbReference type="ChEBI" id="CHEBI:29105"/>
    </ligand>
</feature>
<dbReference type="HAMAP" id="MF_00089">
    <property type="entry name" value="ThiC"/>
    <property type="match status" value="1"/>
</dbReference>
<comment type="caution">
    <text evidence="11">The sequence shown here is derived from an EMBL/GenBank/DDBJ whole genome shotgun (WGS) entry which is preliminary data.</text>
</comment>
<keyword evidence="4 10" id="KW-0479">Metal-binding</keyword>
<comment type="function">
    <text evidence="1 10">Catalyzes the synthesis of the hydroxymethylpyrimidine phosphate (HMP-P) moiety of thiamine from aminoimidazole ribotide (AIR) in a radical S-adenosyl-L-methionine (SAM)-dependent reaction.</text>
</comment>
<comment type="similarity">
    <text evidence="10">Belongs to the ThiC family.</text>
</comment>
<dbReference type="NCBIfam" id="TIGR00190">
    <property type="entry name" value="thiC"/>
    <property type="match status" value="1"/>
</dbReference>
<feature type="binding site" evidence="10">
    <location>
        <position position="412"/>
    </location>
    <ligand>
        <name>[4Fe-4S] cluster</name>
        <dbReference type="ChEBI" id="CHEBI:49883"/>
        <note>4Fe-4S-S-AdoMet</note>
    </ligand>
</feature>
<evidence type="ECO:0000256" key="2">
    <source>
        <dbReference type="ARBA" id="ARBA00022485"/>
    </source>
</evidence>
<evidence type="ECO:0000313" key="11">
    <source>
        <dbReference type="EMBL" id="MDQ0204544.1"/>
    </source>
</evidence>
<feature type="binding site" evidence="10">
    <location>
        <position position="416"/>
    </location>
    <ligand>
        <name>[4Fe-4S] cluster</name>
        <dbReference type="ChEBI" id="CHEBI:49883"/>
        <note>4Fe-4S-S-AdoMet</note>
    </ligand>
</feature>
<dbReference type="Gene3D" id="6.10.250.620">
    <property type="match status" value="1"/>
</dbReference>
<keyword evidence="7 10" id="KW-0408">Iron</keyword>
<evidence type="ECO:0000313" key="12">
    <source>
        <dbReference type="Proteomes" id="UP001239167"/>
    </source>
</evidence>
<comment type="pathway">
    <text evidence="10">Cofactor biosynthesis; thiamine diphosphate biosynthesis.</text>
</comment>
<keyword evidence="12" id="KW-1185">Reference proteome</keyword>
<dbReference type="Gene3D" id="3.20.20.540">
    <property type="entry name" value="Radical SAM ThiC family, central domain"/>
    <property type="match status" value="1"/>
</dbReference>
<dbReference type="PANTHER" id="PTHR30557:SF1">
    <property type="entry name" value="PHOSPHOMETHYLPYRIMIDINE SYNTHASE, CHLOROPLASTIC"/>
    <property type="match status" value="1"/>
</dbReference>
<accession>A0ABT9Y9M7</accession>
<dbReference type="SFLD" id="SFLDG01114">
    <property type="entry name" value="phosphomethylpyrimidine_syntha"/>
    <property type="match status" value="1"/>
</dbReference>
<dbReference type="NCBIfam" id="NF009895">
    <property type="entry name" value="PRK13352.1"/>
    <property type="match status" value="1"/>
</dbReference>
<evidence type="ECO:0000256" key="1">
    <source>
        <dbReference type="ARBA" id="ARBA00003175"/>
    </source>
</evidence>
<feature type="binding site" evidence="10">
    <location>
        <begin position="185"/>
        <end position="187"/>
    </location>
    <ligand>
        <name>substrate</name>
    </ligand>
</feature>
<dbReference type="InterPro" id="IPR038521">
    <property type="entry name" value="ThiC/Bza_core_dom"/>
</dbReference>